<dbReference type="AlphaFoldDB" id="A0A7R9M8W9"/>
<dbReference type="EMBL" id="OC924765">
    <property type="protein sequence ID" value="CAD7655727.1"/>
    <property type="molecule type" value="Genomic_DNA"/>
</dbReference>
<proteinExistence type="predicted"/>
<keyword evidence="8" id="KW-1185">Reference proteome</keyword>
<dbReference type="PROSITE" id="PS00279">
    <property type="entry name" value="MACPF_1"/>
    <property type="match status" value="1"/>
</dbReference>
<keyword evidence="4" id="KW-0472">Membrane</keyword>
<feature type="domain" description="MACPF" evidence="6">
    <location>
        <begin position="1"/>
        <end position="158"/>
    </location>
</feature>
<dbReference type="EMBL" id="CAJPVJ010009940">
    <property type="protein sequence ID" value="CAG2172914.1"/>
    <property type="molecule type" value="Genomic_DNA"/>
</dbReference>
<feature type="non-terminal residue" evidence="7">
    <location>
        <position position="328"/>
    </location>
</feature>
<accession>A0A7R9M8W9</accession>
<dbReference type="InterPro" id="IPR020863">
    <property type="entry name" value="MACPF_CS"/>
</dbReference>
<name>A0A7R9M8W9_9ACAR</name>
<keyword evidence="5" id="KW-1015">Disulfide bond</keyword>
<dbReference type="Pfam" id="PF01823">
    <property type="entry name" value="MACPF"/>
    <property type="match status" value="1"/>
</dbReference>
<evidence type="ECO:0000256" key="3">
    <source>
        <dbReference type="ARBA" id="ARBA00022525"/>
    </source>
</evidence>
<evidence type="ECO:0000256" key="2">
    <source>
        <dbReference type="ARBA" id="ARBA00004613"/>
    </source>
</evidence>
<dbReference type="OrthoDB" id="6499331at2759"/>
<evidence type="ECO:0000259" key="6">
    <source>
        <dbReference type="PROSITE" id="PS51412"/>
    </source>
</evidence>
<dbReference type="GO" id="GO:0016020">
    <property type="term" value="C:membrane"/>
    <property type="evidence" value="ECO:0007669"/>
    <property type="project" value="UniProtKB-SubCell"/>
</dbReference>
<dbReference type="PROSITE" id="PS51412">
    <property type="entry name" value="MACPF_2"/>
    <property type="match status" value="1"/>
</dbReference>
<evidence type="ECO:0000313" key="7">
    <source>
        <dbReference type="EMBL" id="CAD7655727.1"/>
    </source>
</evidence>
<evidence type="ECO:0000313" key="8">
    <source>
        <dbReference type="Proteomes" id="UP000728032"/>
    </source>
</evidence>
<organism evidence="7">
    <name type="scientific">Oppiella nova</name>
    <dbReference type="NCBI Taxonomy" id="334625"/>
    <lineage>
        <taxon>Eukaryota</taxon>
        <taxon>Metazoa</taxon>
        <taxon>Ecdysozoa</taxon>
        <taxon>Arthropoda</taxon>
        <taxon>Chelicerata</taxon>
        <taxon>Arachnida</taxon>
        <taxon>Acari</taxon>
        <taxon>Acariformes</taxon>
        <taxon>Sarcoptiformes</taxon>
        <taxon>Oribatida</taxon>
        <taxon>Brachypylina</taxon>
        <taxon>Oppioidea</taxon>
        <taxon>Oppiidae</taxon>
        <taxon>Oppiella</taxon>
    </lineage>
</organism>
<gene>
    <name evidence="7" type="ORF">ONB1V03_LOCUS12370</name>
</gene>
<dbReference type="GO" id="GO:0005576">
    <property type="term" value="C:extracellular region"/>
    <property type="evidence" value="ECO:0007669"/>
    <property type="project" value="UniProtKB-SubCell"/>
</dbReference>
<evidence type="ECO:0000256" key="4">
    <source>
        <dbReference type="ARBA" id="ARBA00023136"/>
    </source>
</evidence>
<keyword evidence="3" id="KW-0964">Secreted</keyword>
<protein>
    <recommendedName>
        <fullName evidence="6">MACPF domain-containing protein</fullName>
    </recommendedName>
</protein>
<dbReference type="InterPro" id="IPR020864">
    <property type="entry name" value="MACPF"/>
</dbReference>
<reference evidence="7" key="1">
    <citation type="submission" date="2020-11" db="EMBL/GenBank/DDBJ databases">
        <authorList>
            <person name="Tran Van P."/>
        </authorList>
    </citation>
    <scope>NUCLEOTIDE SEQUENCE</scope>
</reference>
<sequence length="328" mass="37134">TIAANPAKYQEFVDTFGTHYFDSAFFGGFVQQSIELSSNLNLKMSEKDIKVNAEASFLSVVKIKGGYSGEDKNVTQEFKQNSEVFTAFYGGKANLLKDNNSWAQWWETVPRDPWLFGGNLKPIDNLIEGAKKPQVAEAVRVKLDKSFLEETKQELILFKKFSPVSVDSYVASIDKLLTQSIPTHDDVKAVKQSVADFLAKETAKLDKAFLNGLEQSLQSVQNTELFCKRVIAEKCMPDRLADVEKSIEDGEQLFNKADQLKNTDIPNRDQFKEVSRNVEKYIYTQKHEKIGECSEKVFCNSCKITEATVTHKDKCNSQEIKDLLNIHD</sequence>
<comment type="subcellular location">
    <subcellularLocation>
        <location evidence="1">Membrane</location>
    </subcellularLocation>
    <subcellularLocation>
        <location evidence="2">Secreted</location>
    </subcellularLocation>
</comment>
<evidence type="ECO:0000256" key="5">
    <source>
        <dbReference type="ARBA" id="ARBA00023157"/>
    </source>
</evidence>
<dbReference type="Proteomes" id="UP000728032">
    <property type="component" value="Unassembled WGS sequence"/>
</dbReference>
<evidence type="ECO:0000256" key="1">
    <source>
        <dbReference type="ARBA" id="ARBA00004370"/>
    </source>
</evidence>